<dbReference type="SUPFAM" id="SSF88723">
    <property type="entry name" value="PIN domain-like"/>
    <property type="match status" value="1"/>
</dbReference>
<dbReference type="InterPro" id="IPR002716">
    <property type="entry name" value="PIN_dom"/>
</dbReference>
<evidence type="ECO:0000259" key="1">
    <source>
        <dbReference type="Pfam" id="PF01850"/>
    </source>
</evidence>
<feature type="domain" description="PIN" evidence="1">
    <location>
        <begin position="5"/>
        <end position="118"/>
    </location>
</feature>
<dbReference type="Gene3D" id="3.40.50.1010">
    <property type="entry name" value="5'-nuclease"/>
    <property type="match status" value="1"/>
</dbReference>
<gene>
    <name evidence="2" type="ORF">AVDCRST_MAG74-1357</name>
</gene>
<accession>A0A6J4NVL0</accession>
<reference evidence="2" key="1">
    <citation type="submission" date="2020-02" db="EMBL/GenBank/DDBJ databases">
        <authorList>
            <person name="Meier V. D."/>
        </authorList>
    </citation>
    <scope>NUCLEOTIDE SEQUENCE</scope>
    <source>
        <strain evidence="2">AVDCRST_MAG74</strain>
    </source>
</reference>
<dbReference type="Pfam" id="PF01850">
    <property type="entry name" value="PIN"/>
    <property type="match status" value="1"/>
</dbReference>
<organism evidence="2">
    <name type="scientific">uncultured Pyrinomonadaceae bacterium</name>
    <dbReference type="NCBI Taxonomy" id="2283094"/>
    <lineage>
        <taxon>Bacteria</taxon>
        <taxon>Pseudomonadati</taxon>
        <taxon>Acidobacteriota</taxon>
        <taxon>Blastocatellia</taxon>
        <taxon>Blastocatellales</taxon>
        <taxon>Pyrinomonadaceae</taxon>
        <taxon>environmental samples</taxon>
    </lineage>
</organism>
<dbReference type="CDD" id="cd18682">
    <property type="entry name" value="PIN_VapC-like"/>
    <property type="match status" value="1"/>
</dbReference>
<dbReference type="InterPro" id="IPR029060">
    <property type="entry name" value="PIN-like_dom_sf"/>
</dbReference>
<dbReference type="EMBL" id="CADCUR010000109">
    <property type="protein sequence ID" value="CAA9396942.1"/>
    <property type="molecule type" value="Genomic_DNA"/>
</dbReference>
<protein>
    <recommendedName>
        <fullName evidence="1">PIN domain-containing protein</fullName>
    </recommendedName>
</protein>
<dbReference type="AlphaFoldDB" id="A0A6J4NVL0"/>
<sequence>MIKNILDASAVLAVLNGERGEKKVVPLLAESAISTVNLTEVAAKLLETGMDEASAQLAVAVLGIGEIVEFTEDMAWEAARLRPLTRQYGLSLGDRACLALAIKLKIPAVTADKEWSKLKLCKVTVIR</sequence>
<evidence type="ECO:0000313" key="2">
    <source>
        <dbReference type="EMBL" id="CAA9396942.1"/>
    </source>
</evidence>
<name>A0A6J4NVL0_9BACT</name>
<proteinExistence type="predicted"/>